<sequence>MKGLALPASPFPLPPAAFLAPSAFILPPATSSGAGSPPLHLSDLLISTPSCSSLSLHQDFACRQLGLLAYPNFTITPTSLRVVIAGSPDGSTVLDLANRRGVVDIGSRACVHLANLTLVNAPLGPVEERPESLLRGLIWTFAFRRTRFGAEASRLTGTGVRLAVPPDELAYWMASALYNSSSYDDSQDGSQDFVPEDLRPSLCAMGLSRMKAEVHEAMRLQTGAPGLRLRITTASDMLNISDLLFFPDDNERGLVLCQLRPEGLPPSVMVPFPRPVKADETTSIWQLTRNNSQAGLIMLVWYTAALNAAYNPFNGRLEPAVVVRPTLLFGDPLEAVALDVRCLAGALVPTPRRFTLVVRQNSRAERHAIAAGAQAPARGSLSGNGTGRGGTVQRRQAQSDENPSGSTPVDVDKQTLTQGLAAPMANFTSCLWTVDFDRPAALGGAAAAGRPRGLPHVFVDSVVLLVPRAELDWLATMWAAAADSDIVASVTAAAMSASGAFGAESAALAAQVAAMWAGSRLAPETASALAAAEESGLTGSTAGTEPAITALMFEDFEWCGLRGRNPASRKRLGGAGSGITAAGSGEDGGDVGGGSLRLVRIAVPLPVEEALEEAATAASGGALLIRGELGRGAQGVVYRGTWRGLAVAVKSILIQVPGSGGPESTPTDPRVRQAVAEAAISTSVSHPNVIATYTYMLQRLDGWYGGGASGDVTAAVSADPRVCCAAATAVAASEPEVWKLTLVQELCEGGSLRDCLARGVLAGCTAVRAAGAARVAAVPRHASGISPLWSAGTFLIPLSPVTPTPVPAQMPPWLPSPRVSTSDEITGDGDGGASRGGSGGNSDGPADAGPGAGGNPYTPVMLLAALQAAHGLAHLHARSVVHADVSSSNVLLQRDRNGSGCGPGDPFSSWSAGSCVGSAAESSHRYGWVAKLCDFGLSGRLEAEEQQTHLSGPARRSSAYSAPELVRAGQAGPPGDVYALAVVMWELALGRPLPEALAAPEGQRLRAWLAAQATADPTEASALPPGLLAWPEHTPQALVPLVEDCLRESPAERPSAERVCERLQAILAACQL</sequence>
<dbReference type="OrthoDB" id="547797at2759"/>
<feature type="compositionally biased region" description="Polar residues" evidence="1">
    <location>
        <begin position="393"/>
        <end position="407"/>
    </location>
</feature>
<dbReference type="Gene3D" id="3.30.200.20">
    <property type="entry name" value="Phosphorylase Kinase, domain 1"/>
    <property type="match status" value="1"/>
</dbReference>
<dbReference type="PANTHER" id="PTHR44329:SF214">
    <property type="entry name" value="PROTEIN KINASE DOMAIN-CONTAINING PROTEIN"/>
    <property type="match status" value="1"/>
</dbReference>
<dbReference type="Pfam" id="PF07714">
    <property type="entry name" value="PK_Tyr_Ser-Thr"/>
    <property type="match status" value="1"/>
</dbReference>
<dbReference type="SUPFAM" id="SSF56112">
    <property type="entry name" value="Protein kinase-like (PK-like)"/>
    <property type="match status" value="1"/>
</dbReference>
<dbReference type="PROSITE" id="PS00109">
    <property type="entry name" value="PROTEIN_KINASE_TYR"/>
    <property type="match status" value="1"/>
</dbReference>
<name>A0A150H434_GONPE</name>
<dbReference type="InterPro" id="IPR001245">
    <property type="entry name" value="Ser-Thr/Tyr_kinase_cat_dom"/>
</dbReference>
<evidence type="ECO:0000313" key="3">
    <source>
        <dbReference type="EMBL" id="KXZ56909.1"/>
    </source>
</evidence>
<keyword evidence="4" id="KW-1185">Reference proteome</keyword>
<comment type="caution">
    <text evidence="3">The sequence shown here is derived from an EMBL/GenBank/DDBJ whole genome shotgun (WGS) entry which is preliminary data.</text>
</comment>
<protein>
    <recommendedName>
        <fullName evidence="2">Protein kinase domain-containing protein</fullName>
    </recommendedName>
</protein>
<dbReference type="PANTHER" id="PTHR44329">
    <property type="entry name" value="SERINE/THREONINE-PROTEIN KINASE TNNI3K-RELATED"/>
    <property type="match status" value="1"/>
</dbReference>
<feature type="region of interest" description="Disordered" evidence="1">
    <location>
        <begin position="807"/>
        <end position="853"/>
    </location>
</feature>
<dbReference type="PROSITE" id="PS50011">
    <property type="entry name" value="PROTEIN_KINASE_DOM"/>
    <property type="match status" value="1"/>
</dbReference>
<feature type="region of interest" description="Disordered" evidence="1">
    <location>
        <begin position="368"/>
        <end position="411"/>
    </location>
</feature>
<organism evidence="3 4">
    <name type="scientific">Gonium pectorale</name>
    <name type="common">Green alga</name>
    <dbReference type="NCBI Taxonomy" id="33097"/>
    <lineage>
        <taxon>Eukaryota</taxon>
        <taxon>Viridiplantae</taxon>
        <taxon>Chlorophyta</taxon>
        <taxon>core chlorophytes</taxon>
        <taxon>Chlorophyceae</taxon>
        <taxon>CS clade</taxon>
        <taxon>Chlamydomonadales</taxon>
        <taxon>Volvocaceae</taxon>
        <taxon>Gonium</taxon>
    </lineage>
</organism>
<accession>A0A150H434</accession>
<dbReference type="GO" id="GO:0004674">
    <property type="term" value="F:protein serine/threonine kinase activity"/>
    <property type="evidence" value="ECO:0007669"/>
    <property type="project" value="TreeGrafter"/>
</dbReference>
<gene>
    <name evidence="3" type="ORF">GPECTOR_1g82</name>
</gene>
<dbReference type="EMBL" id="LSYV01000002">
    <property type="protein sequence ID" value="KXZ56909.1"/>
    <property type="molecule type" value="Genomic_DNA"/>
</dbReference>
<dbReference type="GO" id="GO:0005524">
    <property type="term" value="F:ATP binding"/>
    <property type="evidence" value="ECO:0007669"/>
    <property type="project" value="InterPro"/>
</dbReference>
<dbReference type="AlphaFoldDB" id="A0A150H434"/>
<dbReference type="InterPro" id="IPR000719">
    <property type="entry name" value="Prot_kinase_dom"/>
</dbReference>
<evidence type="ECO:0000259" key="2">
    <source>
        <dbReference type="PROSITE" id="PS50011"/>
    </source>
</evidence>
<feature type="compositionally biased region" description="Low complexity" evidence="1">
    <location>
        <begin position="369"/>
        <end position="381"/>
    </location>
</feature>
<evidence type="ECO:0000313" key="4">
    <source>
        <dbReference type="Proteomes" id="UP000075714"/>
    </source>
</evidence>
<dbReference type="STRING" id="33097.A0A150H434"/>
<proteinExistence type="predicted"/>
<dbReference type="Gene3D" id="1.10.510.10">
    <property type="entry name" value="Transferase(Phosphotransferase) domain 1"/>
    <property type="match status" value="1"/>
</dbReference>
<feature type="domain" description="Protein kinase" evidence="2">
    <location>
        <begin position="623"/>
        <end position="1067"/>
    </location>
</feature>
<dbReference type="InterPro" id="IPR011009">
    <property type="entry name" value="Kinase-like_dom_sf"/>
</dbReference>
<feature type="compositionally biased region" description="Gly residues" evidence="1">
    <location>
        <begin position="828"/>
        <end position="842"/>
    </location>
</feature>
<dbReference type="InterPro" id="IPR008266">
    <property type="entry name" value="Tyr_kinase_AS"/>
</dbReference>
<reference evidence="4" key="1">
    <citation type="journal article" date="2016" name="Nat. Commun.">
        <title>The Gonium pectorale genome demonstrates co-option of cell cycle regulation during the evolution of multicellularity.</title>
        <authorList>
            <person name="Hanschen E.R."/>
            <person name="Marriage T.N."/>
            <person name="Ferris P.J."/>
            <person name="Hamaji T."/>
            <person name="Toyoda A."/>
            <person name="Fujiyama A."/>
            <person name="Neme R."/>
            <person name="Noguchi H."/>
            <person name="Minakuchi Y."/>
            <person name="Suzuki M."/>
            <person name="Kawai-Toyooka H."/>
            <person name="Smith D.R."/>
            <person name="Sparks H."/>
            <person name="Anderson J."/>
            <person name="Bakaric R."/>
            <person name="Luria V."/>
            <person name="Karger A."/>
            <person name="Kirschner M.W."/>
            <person name="Durand P.M."/>
            <person name="Michod R.E."/>
            <person name="Nozaki H."/>
            <person name="Olson B.J."/>
        </authorList>
    </citation>
    <scope>NUCLEOTIDE SEQUENCE [LARGE SCALE GENOMIC DNA]</scope>
    <source>
        <strain evidence="4">NIES-2863</strain>
    </source>
</reference>
<dbReference type="Proteomes" id="UP000075714">
    <property type="component" value="Unassembled WGS sequence"/>
</dbReference>
<dbReference type="InterPro" id="IPR051681">
    <property type="entry name" value="Ser/Thr_Kinases-Pseudokinases"/>
</dbReference>
<evidence type="ECO:0000256" key="1">
    <source>
        <dbReference type="SAM" id="MobiDB-lite"/>
    </source>
</evidence>